<name>A0A6B9FL19_9HYPH</name>
<evidence type="ECO:0000313" key="1">
    <source>
        <dbReference type="EMBL" id="QGY01854.1"/>
    </source>
</evidence>
<proteinExistence type="predicted"/>
<reference evidence="1 2" key="2">
    <citation type="journal article" date="2013" name="Genome Announc.">
        <title>Draft Genome Sequence of Methylobacterium mesophilicum Strain SR1.6/6, Isolated from Citrus sinensis.</title>
        <authorList>
            <person name="Marinho Almeida D."/>
            <person name="Dini-Andreote F."/>
            <person name="Camargo Neves A.A."/>
            <person name="Juca Ramos R.T."/>
            <person name="Andreote F.D."/>
            <person name="Carneiro A.R."/>
            <person name="Oliveira de Souza Lima A."/>
            <person name="Caracciolo Gomes de Sa P.H."/>
            <person name="Ribeiro Barbosa M.S."/>
            <person name="Araujo W.L."/>
            <person name="Silva A."/>
        </authorList>
    </citation>
    <scope>NUCLEOTIDE SEQUENCE [LARGE SCALE GENOMIC DNA]</scope>
    <source>
        <strain evidence="1 2">SR1.6/6</strain>
    </source>
</reference>
<protein>
    <submittedName>
        <fullName evidence="1">DNA-binding protein</fullName>
    </submittedName>
</protein>
<evidence type="ECO:0000313" key="2">
    <source>
        <dbReference type="Proteomes" id="UP000012488"/>
    </source>
</evidence>
<organism evidence="1 2">
    <name type="scientific">Methylobacterium mesophilicum SR1.6/6</name>
    <dbReference type="NCBI Taxonomy" id="908290"/>
    <lineage>
        <taxon>Bacteria</taxon>
        <taxon>Pseudomonadati</taxon>
        <taxon>Pseudomonadota</taxon>
        <taxon>Alphaproteobacteria</taxon>
        <taxon>Hyphomicrobiales</taxon>
        <taxon>Methylobacteriaceae</taxon>
        <taxon>Methylobacterium</taxon>
    </lineage>
</organism>
<dbReference type="EMBL" id="CP043538">
    <property type="protein sequence ID" value="QGY01854.1"/>
    <property type="molecule type" value="Genomic_DNA"/>
</dbReference>
<dbReference type="AlphaFoldDB" id="A0A6B9FL19"/>
<sequence length="73" mass="8088">MAIQQQSFVRGALSLKEFLDWSRLGRTKALEEIASGRLSAIKVGRRLLIPMASAEMWLSSQPRVVQGSENSLS</sequence>
<keyword evidence="1" id="KW-0238">DNA-binding</keyword>
<accession>A0A6B9FL19</accession>
<dbReference type="KEGG" id="mmes:MMSR116_08140"/>
<gene>
    <name evidence="1" type="ORF">MMSR116_08140</name>
</gene>
<dbReference type="GO" id="GO:0003677">
    <property type="term" value="F:DNA binding"/>
    <property type="evidence" value="ECO:0007669"/>
    <property type="project" value="UniProtKB-KW"/>
</dbReference>
<dbReference type="Proteomes" id="UP000012488">
    <property type="component" value="Chromosome"/>
</dbReference>
<reference evidence="1 2" key="1">
    <citation type="journal article" date="2012" name="Genet. Mol. Biol.">
        <title>Analysis of 16S rRNA and mxaF genes revealing insights into Methylobacterium niche-specific plant association.</title>
        <authorList>
            <person name="Dourado M.N."/>
            <person name="Andreote F.D."/>
            <person name="Dini-Andreote F."/>
            <person name="Conti R."/>
            <person name="Araujo J.M."/>
            <person name="Araujo W.L."/>
        </authorList>
    </citation>
    <scope>NUCLEOTIDE SEQUENCE [LARGE SCALE GENOMIC DNA]</scope>
    <source>
        <strain evidence="1 2">SR1.6/6</strain>
    </source>
</reference>